<name>A0ABT8T9P4_9BACT</name>
<feature type="binding site" evidence="11">
    <location>
        <position position="392"/>
    </location>
    <ligand>
        <name>Zn(2+)</name>
        <dbReference type="ChEBI" id="CHEBI:29105"/>
        <label>2</label>
    </ligand>
</feature>
<feature type="binding site" evidence="11">
    <location>
        <position position="408"/>
    </location>
    <ligand>
        <name>Zn(2+)</name>
        <dbReference type="ChEBI" id="CHEBI:29105"/>
        <label>1</label>
    </ligand>
</feature>
<keyword evidence="15" id="KW-1185">Reference proteome</keyword>
<dbReference type="PROSITE" id="PS51194">
    <property type="entry name" value="HELICASE_CTER"/>
    <property type="match status" value="1"/>
</dbReference>
<evidence type="ECO:0000256" key="2">
    <source>
        <dbReference type="ARBA" id="ARBA00022705"/>
    </source>
</evidence>
<keyword evidence="3 11" id="KW-0479">Metal-binding</keyword>
<evidence type="ECO:0000256" key="11">
    <source>
        <dbReference type="HAMAP-Rule" id="MF_00983"/>
    </source>
</evidence>
<dbReference type="PANTHER" id="PTHR30580">
    <property type="entry name" value="PRIMOSOMAL PROTEIN N"/>
    <property type="match status" value="1"/>
</dbReference>
<dbReference type="InterPro" id="IPR041222">
    <property type="entry name" value="PriA_3primeBD"/>
</dbReference>
<keyword evidence="6 11" id="KW-0347">Helicase</keyword>
<evidence type="ECO:0000256" key="3">
    <source>
        <dbReference type="ARBA" id="ARBA00022723"/>
    </source>
</evidence>
<keyword evidence="4 11" id="KW-0547">Nucleotide-binding</keyword>
<dbReference type="Pfam" id="PF18074">
    <property type="entry name" value="PriA_C"/>
    <property type="match status" value="1"/>
</dbReference>
<protein>
    <recommendedName>
        <fullName evidence="11">Replication restart protein PriA</fullName>
    </recommendedName>
    <alternativeName>
        <fullName evidence="11">ATP-dependent DNA helicase PriA</fullName>
        <ecNumber evidence="11">5.6.2.4</ecNumber>
    </alternativeName>
    <alternativeName>
        <fullName evidence="11">DNA 3'-5' helicase PriA</fullName>
    </alternativeName>
</protein>
<dbReference type="InterPro" id="IPR040498">
    <property type="entry name" value="PriA_CRR"/>
</dbReference>
<keyword evidence="8 11" id="KW-0067">ATP-binding</keyword>
<feature type="binding site" evidence="11">
    <location>
        <position position="377"/>
    </location>
    <ligand>
        <name>Zn(2+)</name>
        <dbReference type="ChEBI" id="CHEBI:29105"/>
        <label>2</label>
    </ligand>
</feature>
<dbReference type="InterPro" id="IPR001650">
    <property type="entry name" value="Helicase_C-like"/>
</dbReference>
<dbReference type="InterPro" id="IPR005259">
    <property type="entry name" value="PriA"/>
</dbReference>
<keyword evidence="2 11" id="KW-0235">DNA replication</keyword>
<accession>A0ABT8T9P4</accession>
<evidence type="ECO:0000313" key="15">
    <source>
        <dbReference type="Proteomes" id="UP001171111"/>
    </source>
</evidence>
<comment type="catalytic activity">
    <reaction evidence="11">
        <text>ATP + H2O = ADP + phosphate + H(+)</text>
        <dbReference type="Rhea" id="RHEA:13065"/>
        <dbReference type="ChEBI" id="CHEBI:15377"/>
        <dbReference type="ChEBI" id="CHEBI:15378"/>
        <dbReference type="ChEBI" id="CHEBI:30616"/>
        <dbReference type="ChEBI" id="CHEBI:43474"/>
        <dbReference type="ChEBI" id="CHEBI:456216"/>
        <dbReference type="EC" id="5.6.2.4"/>
    </reaction>
</comment>
<dbReference type="Pfam" id="PF17764">
    <property type="entry name" value="PriA_3primeBD"/>
    <property type="match status" value="1"/>
</dbReference>
<evidence type="ECO:0000259" key="13">
    <source>
        <dbReference type="PROSITE" id="PS51194"/>
    </source>
</evidence>
<dbReference type="NCBIfam" id="TIGR00595">
    <property type="entry name" value="priA"/>
    <property type="match status" value="1"/>
</dbReference>
<feature type="binding site" evidence="11">
    <location>
        <position position="405"/>
    </location>
    <ligand>
        <name>Zn(2+)</name>
        <dbReference type="ChEBI" id="CHEBI:29105"/>
        <label>1</label>
    </ligand>
</feature>
<feature type="binding site" evidence="11">
    <location>
        <position position="395"/>
    </location>
    <ligand>
        <name>Zn(2+)</name>
        <dbReference type="ChEBI" id="CHEBI:29105"/>
        <label>2</label>
    </ligand>
</feature>
<reference evidence="14 15" key="1">
    <citation type="submission" date="2023-06" db="EMBL/GenBank/DDBJ databases">
        <title>Campylobacter magnum sp. nov., isolated from cecal contents of domestic pigs (Sus scrofa domesticus).</title>
        <authorList>
            <person name="Papic B."/>
            <person name="Gruntar I."/>
        </authorList>
    </citation>
    <scope>NUCLEOTIDE SEQUENCE [LARGE SCALE GENOMIC DNA]</scope>
    <source>
        <strain evidence="15">34484-21</strain>
    </source>
</reference>
<dbReference type="InterPro" id="IPR041236">
    <property type="entry name" value="PriA_C"/>
</dbReference>
<keyword evidence="10 11" id="KW-0413">Isomerase</keyword>
<comment type="catalytic activity">
    <reaction evidence="11">
        <text>Couples ATP hydrolysis with the unwinding of duplex DNA by translocating in the 3'-5' direction.</text>
        <dbReference type="EC" id="5.6.2.4"/>
    </reaction>
</comment>
<evidence type="ECO:0000256" key="8">
    <source>
        <dbReference type="ARBA" id="ARBA00022840"/>
    </source>
</evidence>
<feature type="domain" description="Helicase C-terminal" evidence="13">
    <location>
        <begin position="400"/>
        <end position="561"/>
    </location>
</feature>
<dbReference type="InterPro" id="IPR014001">
    <property type="entry name" value="Helicase_ATP-bd"/>
</dbReference>
<evidence type="ECO:0000256" key="5">
    <source>
        <dbReference type="ARBA" id="ARBA00022801"/>
    </source>
</evidence>
<keyword evidence="1 11" id="KW-0639">Primosome</keyword>
<keyword evidence="9 11" id="KW-0238">DNA-binding</keyword>
<dbReference type="EMBL" id="JAULJQ010000007">
    <property type="protein sequence ID" value="MDO2409688.1"/>
    <property type="molecule type" value="Genomic_DNA"/>
</dbReference>
<dbReference type="Gene3D" id="3.40.50.300">
    <property type="entry name" value="P-loop containing nucleotide triphosphate hydrolases"/>
    <property type="match status" value="2"/>
</dbReference>
<dbReference type="InterPro" id="IPR027417">
    <property type="entry name" value="P-loop_NTPase"/>
</dbReference>
<dbReference type="Pfam" id="PF00271">
    <property type="entry name" value="Helicase_C"/>
    <property type="match status" value="1"/>
</dbReference>
<sequence>MFYYEIIITAHALAPLTYSCKCELEPFSEVLVELGNKQKKGYVYKQVGKPSFKCKEILSQTDFYLTATQIQLLEFISSYYSSELGVAAGLFEPFCESKNILDTSEFAGDFSTLPELSELQNKALDFSLKNNVSLIFGDTGSGKSEIYISAIAKTLKTGKQALLLMPEIALTPQMQKRLEKYFSQGVGLWHSKIAKGKKERILKDFMSGKVRLIAGARSALFLPFKNLGLIIVDEEHDESYKNASKPCYNARDLAIWLAKNSKKSRIAGKKELSAENSRIPNGLNYDFEGIRTILGSATPSVVSYHKIPHFRLKGTFFTSSKEYLFDHSPLGLSNMIISHLAAVLDAKKQAVIFLPTRGNFKVLLCKDCGKSFSCPFCAVNMSLHKNANALKCHYCGFSSPLPSSCEHCGGSVLQSQKIGTSELKLMLESALPKAKIAKFDRDEITTAKKLEALLKDFNEGKIDILVGTQMLSKGHDYHNVELAVILGLDEHLAYADFRASEKTLALAMQIAGRAGRASHGKVIIQTAQQEFFKPYLSDFELFIKDELELREPLYPPFARLSRILISHANEQKAARITEQILAQLKSIENLEIIGHGKASIAYIASKFRYSILLRAHSHSPLLKAGNIALAYGATTDIDPFNFN</sequence>
<feature type="binding site" evidence="11">
    <location>
        <position position="374"/>
    </location>
    <ligand>
        <name>Zn(2+)</name>
        <dbReference type="ChEBI" id="CHEBI:29105"/>
        <label>2</label>
    </ligand>
</feature>
<dbReference type="SUPFAM" id="SSF52540">
    <property type="entry name" value="P-loop containing nucleoside triphosphate hydrolases"/>
    <property type="match status" value="1"/>
</dbReference>
<dbReference type="Gene3D" id="3.40.1440.60">
    <property type="entry name" value="PriA, 3(prime) DNA-binding domain"/>
    <property type="match status" value="1"/>
</dbReference>
<feature type="binding site" evidence="11">
    <location>
        <position position="368"/>
    </location>
    <ligand>
        <name>Zn(2+)</name>
        <dbReference type="ChEBI" id="CHEBI:29105"/>
        <label>1</label>
    </ligand>
</feature>
<feature type="binding site" evidence="11">
    <location>
        <position position="365"/>
    </location>
    <ligand>
        <name>Zn(2+)</name>
        <dbReference type="ChEBI" id="CHEBI:29105"/>
        <label>1</label>
    </ligand>
</feature>
<dbReference type="SMART" id="SM00490">
    <property type="entry name" value="HELICc"/>
    <property type="match status" value="1"/>
</dbReference>
<dbReference type="InterPro" id="IPR042115">
    <property type="entry name" value="PriA_3primeBD_sf"/>
</dbReference>
<dbReference type="Pfam" id="PF00270">
    <property type="entry name" value="DEAD"/>
    <property type="match status" value="1"/>
</dbReference>
<feature type="domain" description="Helicase ATP-binding" evidence="12">
    <location>
        <begin position="124"/>
        <end position="317"/>
    </location>
</feature>
<dbReference type="InterPro" id="IPR011545">
    <property type="entry name" value="DEAD/DEAH_box_helicase_dom"/>
</dbReference>
<evidence type="ECO:0000313" key="14">
    <source>
        <dbReference type="EMBL" id="MDO2409688.1"/>
    </source>
</evidence>
<dbReference type="Pfam" id="PF18319">
    <property type="entry name" value="Zn_ribbon_PriA"/>
    <property type="match status" value="1"/>
</dbReference>
<comment type="similarity">
    <text evidence="11">Belongs to the helicase family. PriA subfamily.</text>
</comment>
<keyword evidence="7 11" id="KW-0862">Zinc</keyword>
<evidence type="ECO:0000256" key="4">
    <source>
        <dbReference type="ARBA" id="ARBA00022741"/>
    </source>
</evidence>
<gene>
    <name evidence="11 14" type="primary">priA</name>
    <name evidence="14" type="ORF">Q2362_06205</name>
</gene>
<dbReference type="Proteomes" id="UP001171111">
    <property type="component" value="Unassembled WGS sequence"/>
</dbReference>
<dbReference type="SMART" id="SM00487">
    <property type="entry name" value="DEXDc"/>
    <property type="match status" value="1"/>
</dbReference>
<dbReference type="HAMAP" id="MF_00983">
    <property type="entry name" value="PriA"/>
    <property type="match status" value="1"/>
</dbReference>
<comment type="subunit">
    <text evidence="11">Component of the replication restart primosome.</text>
</comment>
<dbReference type="EC" id="5.6.2.4" evidence="11"/>
<evidence type="ECO:0000256" key="9">
    <source>
        <dbReference type="ARBA" id="ARBA00023125"/>
    </source>
</evidence>
<evidence type="ECO:0000256" key="10">
    <source>
        <dbReference type="ARBA" id="ARBA00023235"/>
    </source>
</evidence>
<proteinExistence type="inferred from homology"/>
<evidence type="ECO:0000256" key="1">
    <source>
        <dbReference type="ARBA" id="ARBA00022515"/>
    </source>
</evidence>
<comment type="function">
    <text evidence="11">Initiates the restart of stalled replication forks, which reloads the replicative helicase on sites other than the origin of replication. Recognizes and binds to abandoned replication forks and remodels them to uncover a helicase loading site. Promotes assembly of the primosome at these replication forks.</text>
</comment>
<keyword evidence="5 11" id="KW-0378">Hydrolase</keyword>
<comment type="cofactor">
    <cofactor evidence="11">
        <name>Zn(2+)</name>
        <dbReference type="ChEBI" id="CHEBI:29105"/>
    </cofactor>
    <text evidence="11">Binds 2 zinc ions per subunit.</text>
</comment>
<evidence type="ECO:0000256" key="6">
    <source>
        <dbReference type="ARBA" id="ARBA00022806"/>
    </source>
</evidence>
<organism evidence="14 15">
    <name type="scientific">Campylobacter magnus</name>
    <dbReference type="NCBI Taxonomy" id="3026462"/>
    <lineage>
        <taxon>Bacteria</taxon>
        <taxon>Pseudomonadati</taxon>
        <taxon>Campylobacterota</taxon>
        <taxon>Epsilonproteobacteria</taxon>
        <taxon>Campylobacterales</taxon>
        <taxon>Campylobacteraceae</taxon>
        <taxon>Campylobacter</taxon>
    </lineage>
</organism>
<evidence type="ECO:0000259" key="12">
    <source>
        <dbReference type="PROSITE" id="PS51192"/>
    </source>
</evidence>
<evidence type="ECO:0000256" key="7">
    <source>
        <dbReference type="ARBA" id="ARBA00022833"/>
    </source>
</evidence>
<dbReference type="PROSITE" id="PS51192">
    <property type="entry name" value="HELICASE_ATP_BIND_1"/>
    <property type="match status" value="1"/>
</dbReference>
<dbReference type="PANTHER" id="PTHR30580:SF0">
    <property type="entry name" value="PRIMOSOMAL PROTEIN N"/>
    <property type="match status" value="1"/>
</dbReference>
<comment type="caution">
    <text evidence="14">The sequence shown here is derived from an EMBL/GenBank/DDBJ whole genome shotgun (WGS) entry which is preliminary data.</text>
</comment>